<reference evidence="1 2" key="1">
    <citation type="submission" date="2016-10" db="EMBL/GenBank/DDBJ databases">
        <authorList>
            <person name="de Groot N.N."/>
        </authorList>
    </citation>
    <scope>NUCLEOTIDE SEQUENCE [LARGE SCALE GENOMIC DNA]</scope>
    <source>
        <strain evidence="1 2">DSM 43941</strain>
    </source>
</reference>
<organism evidence="1 2">
    <name type="scientific">Actinoplanes derwentensis</name>
    <dbReference type="NCBI Taxonomy" id="113562"/>
    <lineage>
        <taxon>Bacteria</taxon>
        <taxon>Bacillati</taxon>
        <taxon>Actinomycetota</taxon>
        <taxon>Actinomycetes</taxon>
        <taxon>Micromonosporales</taxon>
        <taxon>Micromonosporaceae</taxon>
        <taxon>Actinoplanes</taxon>
    </lineage>
</organism>
<name>A0A1H2BDZ5_9ACTN</name>
<evidence type="ECO:0000313" key="2">
    <source>
        <dbReference type="Proteomes" id="UP000198688"/>
    </source>
</evidence>
<dbReference type="OrthoDB" id="275232at2"/>
<accession>A0A1H2BDZ5</accession>
<dbReference type="RefSeq" id="WP_092546467.1">
    <property type="nucleotide sequence ID" value="NZ_BOMJ01000078.1"/>
</dbReference>
<dbReference type="Proteomes" id="UP000198688">
    <property type="component" value="Chromosome I"/>
</dbReference>
<keyword evidence="2" id="KW-1185">Reference proteome</keyword>
<dbReference type="STRING" id="113562.SAMN04489716_4545"/>
<dbReference type="EMBL" id="LT629758">
    <property type="protein sequence ID" value="SDT56485.1"/>
    <property type="molecule type" value="Genomic_DNA"/>
</dbReference>
<protein>
    <recommendedName>
        <fullName evidence="3">SseB protein N-terminal domain-containing protein</fullName>
    </recommendedName>
</protein>
<gene>
    <name evidence="1" type="ORF">SAMN04489716_4545</name>
</gene>
<proteinExistence type="predicted"/>
<dbReference type="AlphaFoldDB" id="A0A1H2BDZ5"/>
<evidence type="ECO:0008006" key="3">
    <source>
        <dbReference type="Google" id="ProtNLM"/>
    </source>
</evidence>
<evidence type="ECO:0000313" key="1">
    <source>
        <dbReference type="EMBL" id="SDT56485.1"/>
    </source>
</evidence>
<sequence length="342" mass="36580">MSADDRVLPRLHLLLLRVAGRAPDDVVCLLRARLAEGRLSEVARSLLGVVLAERIPIRPEDAGLLARMLPGVPEITLLAGAPTATGEPGLDHTFTPVLAPAATPPLVLDLSSGERLPAIADRAALKALDQVGRPLGLWRSWRSTRGADPTPIYLLQAGSDLASLPGLADWMQGELARAGVTAPQAEVWGAGIDLPPYQRLALGRSALLWAAEPAQPVTVARVFDSWDPVLGGRFDAGHPLLSSGDERTRVLDYLRRGRVLMATAVTEPDVFDPGSGGVIPMTFRTDGIWIWTDAVAHYLSSYALSPDQDLLAHIRRRDHVFAEPSAVAEHRALVELTAPAAG</sequence>